<protein>
    <submittedName>
        <fullName evidence="1">Uncharacterized protein</fullName>
    </submittedName>
</protein>
<name>A0ABT8AWW9_9HYPH</name>
<evidence type="ECO:0000313" key="2">
    <source>
        <dbReference type="Proteomes" id="UP001244297"/>
    </source>
</evidence>
<gene>
    <name evidence="1" type="ORF">QWZ18_25425</name>
</gene>
<dbReference type="RefSeq" id="WP_238291323.1">
    <property type="nucleotide sequence ID" value="NZ_BPQS01000036.1"/>
</dbReference>
<sequence length="62" mass="7103">MAQYNTSFAEPRWECETAQPERLMARMLSFFEHLDGRRTTEAGTRAQGTQTARILLRASAKI</sequence>
<accession>A0ABT8AWW9</accession>
<dbReference type="Proteomes" id="UP001244297">
    <property type="component" value="Unassembled WGS sequence"/>
</dbReference>
<proteinExistence type="predicted"/>
<keyword evidence="2" id="KW-1185">Reference proteome</keyword>
<dbReference type="EMBL" id="JAUFPT010000088">
    <property type="protein sequence ID" value="MDN3573935.1"/>
    <property type="molecule type" value="Genomic_DNA"/>
</dbReference>
<evidence type="ECO:0000313" key="1">
    <source>
        <dbReference type="EMBL" id="MDN3573935.1"/>
    </source>
</evidence>
<reference evidence="2" key="1">
    <citation type="journal article" date="2019" name="Int. J. Syst. Evol. Microbiol.">
        <title>The Global Catalogue of Microorganisms (GCM) 10K type strain sequencing project: providing services to taxonomists for standard genome sequencing and annotation.</title>
        <authorList>
            <consortium name="The Broad Institute Genomics Platform"/>
            <consortium name="The Broad Institute Genome Sequencing Center for Infectious Disease"/>
            <person name="Wu L."/>
            <person name="Ma J."/>
        </authorList>
    </citation>
    <scope>NUCLEOTIDE SEQUENCE [LARGE SCALE GENOMIC DNA]</scope>
    <source>
        <strain evidence="2">CECT 7806</strain>
    </source>
</reference>
<comment type="caution">
    <text evidence="1">The sequence shown here is derived from an EMBL/GenBank/DDBJ whole genome shotgun (WGS) entry which is preliminary data.</text>
</comment>
<organism evidence="1 2">
    <name type="scientific">Methylobacterium longum</name>
    <dbReference type="NCBI Taxonomy" id="767694"/>
    <lineage>
        <taxon>Bacteria</taxon>
        <taxon>Pseudomonadati</taxon>
        <taxon>Pseudomonadota</taxon>
        <taxon>Alphaproteobacteria</taxon>
        <taxon>Hyphomicrobiales</taxon>
        <taxon>Methylobacteriaceae</taxon>
        <taxon>Methylobacterium</taxon>
    </lineage>
</organism>